<name>A0A0A9F1V1_ARUDO</name>
<proteinExistence type="predicted"/>
<reference evidence="1" key="2">
    <citation type="journal article" date="2015" name="Data Brief">
        <title>Shoot transcriptome of the giant reed, Arundo donax.</title>
        <authorList>
            <person name="Barrero R.A."/>
            <person name="Guerrero F.D."/>
            <person name="Moolhuijzen P."/>
            <person name="Goolsby J.A."/>
            <person name="Tidwell J."/>
            <person name="Bellgard S.E."/>
            <person name="Bellgard M.I."/>
        </authorList>
    </citation>
    <scope>NUCLEOTIDE SEQUENCE</scope>
    <source>
        <tissue evidence="1">Shoot tissue taken approximately 20 cm above the soil surface</tissue>
    </source>
</reference>
<sequence>MQLTKSLDTDRLLRLIRILQRHHTTIVHRFEHSLLPLEKILHSV</sequence>
<dbReference type="AlphaFoldDB" id="A0A0A9F1V1"/>
<reference evidence="1" key="1">
    <citation type="submission" date="2014-09" db="EMBL/GenBank/DDBJ databases">
        <authorList>
            <person name="Magalhaes I.L.F."/>
            <person name="Oliveira U."/>
            <person name="Santos F.R."/>
            <person name="Vidigal T.H.D.A."/>
            <person name="Brescovit A.D."/>
            <person name="Santos A.J."/>
        </authorList>
    </citation>
    <scope>NUCLEOTIDE SEQUENCE</scope>
    <source>
        <tissue evidence="1">Shoot tissue taken approximately 20 cm above the soil surface</tissue>
    </source>
</reference>
<organism evidence="1">
    <name type="scientific">Arundo donax</name>
    <name type="common">Giant reed</name>
    <name type="synonym">Donax arundinaceus</name>
    <dbReference type="NCBI Taxonomy" id="35708"/>
    <lineage>
        <taxon>Eukaryota</taxon>
        <taxon>Viridiplantae</taxon>
        <taxon>Streptophyta</taxon>
        <taxon>Embryophyta</taxon>
        <taxon>Tracheophyta</taxon>
        <taxon>Spermatophyta</taxon>
        <taxon>Magnoliopsida</taxon>
        <taxon>Liliopsida</taxon>
        <taxon>Poales</taxon>
        <taxon>Poaceae</taxon>
        <taxon>PACMAD clade</taxon>
        <taxon>Arundinoideae</taxon>
        <taxon>Arundineae</taxon>
        <taxon>Arundo</taxon>
    </lineage>
</organism>
<dbReference type="EMBL" id="GBRH01192722">
    <property type="protein sequence ID" value="JAE05174.1"/>
    <property type="molecule type" value="Transcribed_RNA"/>
</dbReference>
<evidence type="ECO:0000313" key="1">
    <source>
        <dbReference type="EMBL" id="JAE05174.1"/>
    </source>
</evidence>
<protein>
    <submittedName>
        <fullName evidence="1">Uncharacterized protein</fullName>
    </submittedName>
</protein>
<accession>A0A0A9F1V1</accession>